<feature type="region of interest" description="Disordered" evidence="2">
    <location>
        <begin position="211"/>
        <end position="296"/>
    </location>
</feature>
<feature type="region of interest" description="Disordered" evidence="2">
    <location>
        <begin position="1"/>
        <end position="62"/>
    </location>
</feature>
<feature type="coiled-coil region" evidence="1">
    <location>
        <begin position="66"/>
        <end position="100"/>
    </location>
</feature>
<comment type="caution">
    <text evidence="3">The sequence shown here is derived from an EMBL/GenBank/DDBJ whole genome shotgun (WGS) entry which is preliminary data.</text>
</comment>
<feature type="compositionally biased region" description="Low complexity" evidence="2">
    <location>
        <begin position="26"/>
        <end position="42"/>
    </location>
</feature>
<gene>
    <name evidence="3" type="ORF">ATL51_4541</name>
</gene>
<reference evidence="3 4" key="1">
    <citation type="submission" date="2017-11" db="EMBL/GenBank/DDBJ databases">
        <title>Sequencing the genomes of 1000 actinobacteria strains.</title>
        <authorList>
            <person name="Klenk H.-P."/>
        </authorList>
    </citation>
    <scope>NUCLEOTIDE SEQUENCE [LARGE SCALE GENOMIC DNA]</scope>
    <source>
        <strain evidence="3 4">DSM 44104</strain>
    </source>
</reference>
<feature type="compositionally biased region" description="Low complexity" evidence="2">
    <location>
        <begin position="276"/>
        <end position="296"/>
    </location>
</feature>
<evidence type="ECO:0000313" key="4">
    <source>
        <dbReference type="Proteomes" id="UP000232453"/>
    </source>
</evidence>
<evidence type="ECO:0000313" key="3">
    <source>
        <dbReference type="EMBL" id="PKB32801.1"/>
    </source>
</evidence>
<evidence type="ECO:0000256" key="2">
    <source>
        <dbReference type="SAM" id="MobiDB-lite"/>
    </source>
</evidence>
<accession>A0AA44USR5</accession>
<protein>
    <submittedName>
        <fullName evidence="3">Uncharacterized protein</fullName>
    </submittedName>
</protein>
<evidence type="ECO:0000256" key="1">
    <source>
        <dbReference type="SAM" id="Coils"/>
    </source>
</evidence>
<organism evidence="3 4">
    <name type="scientific">Pseudonocardia alni</name>
    <name type="common">Amycolata alni</name>
    <dbReference type="NCBI Taxonomy" id="33907"/>
    <lineage>
        <taxon>Bacteria</taxon>
        <taxon>Bacillati</taxon>
        <taxon>Actinomycetota</taxon>
        <taxon>Actinomycetes</taxon>
        <taxon>Pseudonocardiales</taxon>
        <taxon>Pseudonocardiaceae</taxon>
        <taxon>Pseudonocardia</taxon>
    </lineage>
</organism>
<proteinExistence type="predicted"/>
<dbReference type="AlphaFoldDB" id="A0AA44USR5"/>
<dbReference type="EMBL" id="PHUJ01000003">
    <property type="protein sequence ID" value="PKB32801.1"/>
    <property type="molecule type" value="Genomic_DNA"/>
</dbReference>
<sequence>MTDGVTDTGAEVTAEDVRDDETTRSGDAVPPAGPVPDAVLPPTTAAGLPQRAPRGGDGARSVGHTVEDLVGRLAAAEHARDAAERRAEALAAALEDARSRPAETFGMRADKVLRMAEHEAAMRRRTAETEAAQLVDAARDEAARIVDDARAEVDRLRAAGVAARRDSELVADTAASMHAHVSALRSSVREEIARLHGMLGSELGRLDAPTRAAHGADQGERVRRPVGGPAHALRTGEAPGPGELTADDAAAVVDPEEAVDLPAVVLPEQREPEPPADAAPATGTAATAEGSGQRTS</sequence>
<dbReference type="Proteomes" id="UP000232453">
    <property type="component" value="Unassembled WGS sequence"/>
</dbReference>
<name>A0AA44USR5_PSEA5</name>
<keyword evidence="1" id="KW-0175">Coiled coil</keyword>